<proteinExistence type="predicted"/>
<dbReference type="EMBL" id="MT142870">
    <property type="protein sequence ID" value="QJA89801.1"/>
    <property type="molecule type" value="Genomic_DNA"/>
</dbReference>
<organism evidence="1">
    <name type="scientific">viral metagenome</name>
    <dbReference type="NCBI Taxonomy" id="1070528"/>
    <lineage>
        <taxon>unclassified sequences</taxon>
        <taxon>metagenomes</taxon>
        <taxon>organismal metagenomes</taxon>
    </lineage>
</organism>
<evidence type="ECO:0000313" key="1">
    <source>
        <dbReference type="EMBL" id="QJA89801.1"/>
    </source>
</evidence>
<sequence length="98" mass="11277">MPPPPVCCPKCGARKFEGVPDSALTFWERLMGTSGFHWVDTTIVAPSPDDLNYENEKYWEMIERDHGRKTMELRKARASNRIKLGSRFKDLHSPKEAL</sequence>
<accession>A0A6M3L8X2</accession>
<reference evidence="1" key="1">
    <citation type="submission" date="2020-03" db="EMBL/GenBank/DDBJ databases">
        <title>The deep terrestrial virosphere.</title>
        <authorList>
            <person name="Holmfeldt K."/>
            <person name="Nilsson E."/>
            <person name="Simone D."/>
            <person name="Lopez-Fernandez M."/>
            <person name="Wu X."/>
            <person name="de Brujin I."/>
            <person name="Lundin D."/>
            <person name="Andersson A."/>
            <person name="Bertilsson S."/>
            <person name="Dopson M."/>
        </authorList>
    </citation>
    <scope>NUCLEOTIDE SEQUENCE</scope>
    <source>
        <strain evidence="1">MM415B02495</strain>
    </source>
</reference>
<dbReference type="AlphaFoldDB" id="A0A6M3L8X2"/>
<gene>
    <name evidence="1" type="ORF">MM415B02495_0008</name>
</gene>
<name>A0A6M3L8X2_9ZZZZ</name>
<protein>
    <submittedName>
        <fullName evidence="1">Uncharacterized protein</fullName>
    </submittedName>
</protein>